<evidence type="ECO:0000313" key="2">
    <source>
        <dbReference type="Proteomes" id="UP001301769"/>
    </source>
</evidence>
<proteinExistence type="predicted"/>
<organism evidence="1 2">
    <name type="scientific">Rhypophila decipiens</name>
    <dbReference type="NCBI Taxonomy" id="261697"/>
    <lineage>
        <taxon>Eukaryota</taxon>
        <taxon>Fungi</taxon>
        <taxon>Dikarya</taxon>
        <taxon>Ascomycota</taxon>
        <taxon>Pezizomycotina</taxon>
        <taxon>Sordariomycetes</taxon>
        <taxon>Sordariomycetidae</taxon>
        <taxon>Sordariales</taxon>
        <taxon>Naviculisporaceae</taxon>
        <taxon>Rhypophila</taxon>
    </lineage>
</organism>
<dbReference type="AlphaFoldDB" id="A0AAN6YBH8"/>
<sequence>MHQYRACRSPAAARAQEPFDVCTTYPAWTVQKFTSYSTDSVGGGTDALLAGTASFYITNSLTGARDEVTCKLQVNYRCIVQGLSSDKNVTVHVAIRAGFVTLIVDEEVGGCPGRDTPLHVIGTEDVEIKCSWDNTEEVPIGGPVACIQALEEEIVQGEAVELAG</sequence>
<keyword evidence="2" id="KW-1185">Reference proteome</keyword>
<reference evidence="1" key="1">
    <citation type="journal article" date="2023" name="Mol. Phylogenet. Evol.">
        <title>Genome-scale phylogeny and comparative genomics of the fungal order Sordariales.</title>
        <authorList>
            <person name="Hensen N."/>
            <person name="Bonometti L."/>
            <person name="Westerberg I."/>
            <person name="Brannstrom I.O."/>
            <person name="Guillou S."/>
            <person name="Cros-Aarteil S."/>
            <person name="Calhoun S."/>
            <person name="Haridas S."/>
            <person name="Kuo A."/>
            <person name="Mondo S."/>
            <person name="Pangilinan J."/>
            <person name="Riley R."/>
            <person name="LaButti K."/>
            <person name="Andreopoulos B."/>
            <person name="Lipzen A."/>
            <person name="Chen C."/>
            <person name="Yan M."/>
            <person name="Daum C."/>
            <person name="Ng V."/>
            <person name="Clum A."/>
            <person name="Steindorff A."/>
            <person name="Ohm R.A."/>
            <person name="Martin F."/>
            <person name="Silar P."/>
            <person name="Natvig D.O."/>
            <person name="Lalanne C."/>
            <person name="Gautier V."/>
            <person name="Ament-Velasquez S.L."/>
            <person name="Kruys A."/>
            <person name="Hutchinson M.I."/>
            <person name="Powell A.J."/>
            <person name="Barry K."/>
            <person name="Miller A.N."/>
            <person name="Grigoriev I.V."/>
            <person name="Debuchy R."/>
            <person name="Gladieux P."/>
            <person name="Hiltunen Thoren M."/>
            <person name="Johannesson H."/>
        </authorList>
    </citation>
    <scope>NUCLEOTIDE SEQUENCE</scope>
    <source>
        <strain evidence="1">PSN293</strain>
    </source>
</reference>
<accession>A0AAN6YBH8</accession>
<name>A0AAN6YBH8_9PEZI</name>
<gene>
    <name evidence="1" type="ORF">QBC37DRAFT_439840</name>
</gene>
<evidence type="ECO:0000313" key="1">
    <source>
        <dbReference type="EMBL" id="KAK4214936.1"/>
    </source>
</evidence>
<dbReference type="EMBL" id="MU858086">
    <property type="protein sequence ID" value="KAK4214936.1"/>
    <property type="molecule type" value="Genomic_DNA"/>
</dbReference>
<dbReference type="Proteomes" id="UP001301769">
    <property type="component" value="Unassembled WGS sequence"/>
</dbReference>
<comment type="caution">
    <text evidence="1">The sequence shown here is derived from an EMBL/GenBank/DDBJ whole genome shotgun (WGS) entry which is preliminary data.</text>
</comment>
<protein>
    <submittedName>
        <fullName evidence="1">Uncharacterized protein</fullName>
    </submittedName>
</protein>
<reference evidence="1" key="2">
    <citation type="submission" date="2023-05" db="EMBL/GenBank/DDBJ databases">
        <authorList>
            <consortium name="Lawrence Berkeley National Laboratory"/>
            <person name="Steindorff A."/>
            <person name="Hensen N."/>
            <person name="Bonometti L."/>
            <person name="Westerberg I."/>
            <person name="Brannstrom I.O."/>
            <person name="Guillou S."/>
            <person name="Cros-Aarteil S."/>
            <person name="Calhoun S."/>
            <person name="Haridas S."/>
            <person name="Kuo A."/>
            <person name="Mondo S."/>
            <person name="Pangilinan J."/>
            <person name="Riley R."/>
            <person name="Labutti K."/>
            <person name="Andreopoulos B."/>
            <person name="Lipzen A."/>
            <person name="Chen C."/>
            <person name="Yanf M."/>
            <person name="Daum C."/>
            <person name="Ng V."/>
            <person name="Clum A."/>
            <person name="Ohm R."/>
            <person name="Martin F."/>
            <person name="Silar P."/>
            <person name="Natvig D."/>
            <person name="Lalanne C."/>
            <person name="Gautier V."/>
            <person name="Ament-Velasquez S.L."/>
            <person name="Kruys A."/>
            <person name="Hutchinson M.I."/>
            <person name="Powell A.J."/>
            <person name="Barry K."/>
            <person name="Miller A.N."/>
            <person name="Grigoriev I.V."/>
            <person name="Debuchy R."/>
            <person name="Gladieux P."/>
            <person name="Thoren M.H."/>
            <person name="Johannesson H."/>
        </authorList>
    </citation>
    <scope>NUCLEOTIDE SEQUENCE</scope>
    <source>
        <strain evidence="1">PSN293</strain>
    </source>
</reference>